<reference evidence="2" key="1">
    <citation type="journal article" date="2019" name="Int. J. Syst. Evol. Microbiol.">
        <title>The Global Catalogue of Microorganisms (GCM) 10K type strain sequencing project: providing services to taxonomists for standard genome sequencing and annotation.</title>
        <authorList>
            <consortium name="The Broad Institute Genomics Platform"/>
            <consortium name="The Broad Institute Genome Sequencing Center for Infectious Disease"/>
            <person name="Wu L."/>
            <person name="Ma J."/>
        </authorList>
    </citation>
    <scope>NUCLEOTIDE SEQUENCE [LARGE SCALE GENOMIC DNA]</scope>
    <source>
        <strain evidence="2">CCUG 59778</strain>
    </source>
</reference>
<name>A0ABV8X1C4_9LACT</name>
<dbReference type="PANTHER" id="PTHR38448">
    <property type="entry name" value="REGULATORY PROTEIN YLBF-RELATED"/>
    <property type="match status" value="1"/>
</dbReference>
<dbReference type="Proteomes" id="UP001595817">
    <property type="component" value="Unassembled WGS sequence"/>
</dbReference>
<dbReference type="InterPro" id="IPR016783">
    <property type="entry name" value="Biofilm_formation_YmcA"/>
</dbReference>
<dbReference type="SUPFAM" id="SSF158622">
    <property type="entry name" value="YheA/YmcA-like"/>
    <property type="match status" value="1"/>
</dbReference>
<dbReference type="PANTHER" id="PTHR38448:SF1">
    <property type="entry name" value="YLBF FAMILY REGULATOR"/>
    <property type="match status" value="1"/>
</dbReference>
<dbReference type="EMBL" id="JBHSEC010000002">
    <property type="protein sequence ID" value="MFC4409143.1"/>
    <property type="molecule type" value="Genomic_DNA"/>
</dbReference>
<protein>
    <submittedName>
        <fullName evidence="1">RicAFT regulatory complex protein RicA family protein</fullName>
    </submittedName>
</protein>
<dbReference type="InterPro" id="IPR052767">
    <property type="entry name" value="Bact_com_dev_regulator"/>
</dbReference>
<dbReference type="RefSeq" id="WP_378151594.1">
    <property type="nucleotide sequence ID" value="NZ_JBHSEC010000002.1"/>
</dbReference>
<comment type="caution">
    <text evidence="1">The sequence shown here is derived from an EMBL/GenBank/DDBJ whole genome shotgun (WGS) entry which is preliminary data.</text>
</comment>
<keyword evidence="2" id="KW-1185">Reference proteome</keyword>
<dbReference type="Pfam" id="PF06133">
    <property type="entry name" value="Com_YlbF"/>
    <property type="match status" value="1"/>
</dbReference>
<sequence>MDKQYTKDDIITKAREIAEMIANTEEVDFFKRAEAQINENQKIREKIASLRSLQKQAVNFQHYGKEKALNMIESKIQKIEEEIDSIPIVQEFKQSQGEVNDLLQLVANTIANKVTNQIIESTGGDLLRGETGSKVKATSQKTEL</sequence>
<gene>
    <name evidence="1" type="ORF">ACFOZY_01700</name>
</gene>
<dbReference type="Gene3D" id="1.20.1500.10">
    <property type="entry name" value="YheA/YmcA-like"/>
    <property type="match status" value="1"/>
</dbReference>
<dbReference type="PIRSF" id="PIRSF021287">
    <property type="entry name" value="Biofilm_formation_YmcA"/>
    <property type="match status" value="1"/>
</dbReference>
<dbReference type="InterPro" id="IPR023378">
    <property type="entry name" value="YheA/YmcA-like_dom_sf"/>
</dbReference>
<organism evidence="1 2">
    <name type="scientific">Chungangia koreensis</name>
    <dbReference type="NCBI Taxonomy" id="752657"/>
    <lineage>
        <taxon>Bacteria</taxon>
        <taxon>Bacillati</taxon>
        <taxon>Bacillota</taxon>
        <taxon>Bacilli</taxon>
        <taxon>Lactobacillales</taxon>
        <taxon>Chungangia</taxon>
    </lineage>
</organism>
<accession>A0ABV8X1C4</accession>
<dbReference type="InterPro" id="IPR010368">
    <property type="entry name" value="Com_YlbF"/>
</dbReference>
<evidence type="ECO:0000313" key="2">
    <source>
        <dbReference type="Proteomes" id="UP001595817"/>
    </source>
</evidence>
<evidence type="ECO:0000313" key="1">
    <source>
        <dbReference type="EMBL" id="MFC4409143.1"/>
    </source>
</evidence>
<proteinExistence type="predicted"/>